<evidence type="ECO:0000313" key="3">
    <source>
        <dbReference type="Proteomes" id="UP000435036"/>
    </source>
</evidence>
<organism evidence="2 3">
    <name type="scientific">Sphingobacterium humi</name>
    <dbReference type="NCBI Taxonomy" id="1796905"/>
    <lineage>
        <taxon>Bacteria</taxon>
        <taxon>Pseudomonadati</taxon>
        <taxon>Bacteroidota</taxon>
        <taxon>Sphingobacteriia</taxon>
        <taxon>Sphingobacteriales</taxon>
        <taxon>Sphingobacteriaceae</taxon>
        <taxon>Sphingobacterium</taxon>
    </lineage>
</organism>
<dbReference type="NCBIfam" id="TIGR02117">
    <property type="entry name" value="chp_urease_rgn"/>
    <property type="match status" value="1"/>
</dbReference>
<protein>
    <submittedName>
        <fullName evidence="2">TIGR02117 family protein</fullName>
    </submittedName>
</protein>
<evidence type="ECO:0000313" key="2">
    <source>
        <dbReference type="EMBL" id="MVZ63066.1"/>
    </source>
</evidence>
<gene>
    <name evidence="2" type="ORF">GQF63_13605</name>
</gene>
<dbReference type="Proteomes" id="UP000435036">
    <property type="component" value="Unassembled WGS sequence"/>
</dbReference>
<dbReference type="Pfam" id="PF09601">
    <property type="entry name" value="DUF2459"/>
    <property type="match status" value="1"/>
</dbReference>
<keyword evidence="3" id="KW-1185">Reference proteome</keyword>
<dbReference type="EMBL" id="WSQA01000010">
    <property type="protein sequence ID" value="MVZ63066.1"/>
    <property type="molecule type" value="Genomic_DNA"/>
</dbReference>
<sequence>MLSLAYIILGLILFAGLYFGADAVLSRIKLHPKSEASKEQEITVYVLSNGVHTDIVLPIRNAWQDWTQVFPIANTKGKNANQQYMAVGWGDKGFYLNTPEWKDLTLKTALIAGFGIGETALHITYYSQMQENELCFRTSISSKQYQILRDYILNALDKDAEGNPILIETNAQYGLDDAFYEAKGAYNLFFSCNTWTNRALKKANMPSGVWTVFDKGVLRHY</sequence>
<keyword evidence="1" id="KW-0812">Transmembrane</keyword>
<dbReference type="InterPro" id="IPR011727">
    <property type="entry name" value="CHP02117"/>
</dbReference>
<comment type="caution">
    <text evidence="2">The sequence shown here is derived from an EMBL/GenBank/DDBJ whole genome shotgun (WGS) entry which is preliminary data.</text>
</comment>
<proteinExistence type="predicted"/>
<dbReference type="OrthoDB" id="211174at2"/>
<dbReference type="AlphaFoldDB" id="A0A6N8L132"/>
<evidence type="ECO:0000256" key="1">
    <source>
        <dbReference type="SAM" id="Phobius"/>
    </source>
</evidence>
<accession>A0A6N8L132</accession>
<keyword evidence="1" id="KW-1133">Transmembrane helix</keyword>
<feature type="transmembrane region" description="Helical" evidence="1">
    <location>
        <begin position="6"/>
        <end position="25"/>
    </location>
</feature>
<keyword evidence="1" id="KW-0472">Membrane</keyword>
<name>A0A6N8L132_9SPHI</name>
<reference evidence="2 3" key="1">
    <citation type="submission" date="2019-12" db="EMBL/GenBank/DDBJ databases">
        <authorList>
            <person name="Dong K."/>
        </authorList>
    </citation>
    <scope>NUCLEOTIDE SEQUENCE [LARGE SCALE GENOMIC DNA]</scope>
    <source>
        <strain evidence="2 3">JCM 31225</strain>
    </source>
</reference>